<comment type="caution">
    <text evidence="1">The sequence shown here is derived from an EMBL/GenBank/DDBJ whole genome shotgun (WGS) entry which is preliminary data.</text>
</comment>
<name>A0ABT1FYU4_9CORY</name>
<evidence type="ECO:0000313" key="1">
    <source>
        <dbReference type="EMBL" id="MCP1386939.1"/>
    </source>
</evidence>
<gene>
    <name evidence="1" type="ORF">M5J20_01850</name>
</gene>
<sequence>MDTTLLVEIRLREWCRHLRDEIEPEHSLGGEPSGWCRWIESHAAAIAKHEEAWPFLIAINEMRRRMSEIVDGPAEEQRAENRVSAATAARRMQVKPDDVRQWVRDGLISVERDSSGSLFVLMSEVRQFVEENCL</sequence>
<keyword evidence="2" id="KW-1185">Reference proteome</keyword>
<dbReference type="Proteomes" id="UP001204000">
    <property type="component" value="Unassembled WGS sequence"/>
</dbReference>
<dbReference type="EMBL" id="JAMFTQ010000001">
    <property type="protein sequence ID" value="MCP1386939.1"/>
    <property type="molecule type" value="Genomic_DNA"/>
</dbReference>
<proteinExistence type="predicted"/>
<evidence type="ECO:0008006" key="3">
    <source>
        <dbReference type="Google" id="ProtNLM"/>
    </source>
</evidence>
<dbReference type="RefSeq" id="WP_234947521.1">
    <property type="nucleotide sequence ID" value="NZ_JAMFTQ010000001.1"/>
</dbReference>
<accession>A0ABT1FYU4</accession>
<reference evidence="1" key="1">
    <citation type="submission" date="2022-05" db="EMBL/GenBank/DDBJ databases">
        <title>Corynebacterium sp. TA-R-1 sp. nov., isolated from human feces.</title>
        <authorList>
            <person name="Shamsuzzaman M."/>
            <person name="Dahal R.H."/>
        </authorList>
    </citation>
    <scope>NUCLEOTIDE SEQUENCE</scope>
    <source>
        <strain evidence="1">TA-R-1</strain>
    </source>
</reference>
<protein>
    <recommendedName>
        <fullName evidence="3">DNA-binding protein</fullName>
    </recommendedName>
</protein>
<organism evidence="1 2">
    <name type="scientific">Corynebacterium stercoris</name>
    <dbReference type="NCBI Taxonomy" id="2943490"/>
    <lineage>
        <taxon>Bacteria</taxon>
        <taxon>Bacillati</taxon>
        <taxon>Actinomycetota</taxon>
        <taxon>Actinomycetes</taxon>
        <taxon>Mycobacteriales</taxon>
        <taxon>Corynebacteriaceae</taxon>
        <taxon>Corynebacterium</taxon>
    </lineage>
</organism>
<evidence type="ECO:0000313" key="2">
    <source>
        <dbReference type="Proteomes" id="UP001204000"/>
    </source>
</evidence>